<dbReference type="GO" id="GO:0032259">
    <property type="term" value="P:methylation"/>
    <property type="evidence" value="ECO:0007669"/>
    <property type="project" value="UniProtKB-KW"/>
</dbReference>
<keyword evidence="3 11" id="KW-0808">Transferase</keyword>
<dbReference type="PROSITE" id="PS00093">
    <property type="entry name" value="N4_MTASE"/>
    <property type="match status" value="1"/>
</dbReference>
<dbReference type="PRINTS" id="PR00508">
    <property type="entry name" value="S21N4MTFRASE"/>
</dbReference>
<dbReference type="SUPFAM" id="SSF53335">
    <property type="entry name" value="S-adenosyl-L-methionine-dependent methyltransferases"/>
    <property type="match status" value="2"/>
</dbReference>
<dbReference type="GO" id="GO:0015667">
    <property type="term" value="F:site-specific DNA-methyltransferase (cytosine-N4-specific) activity"/>
    <property type="evidence" value="ECO:0007669"/>
    <property type="project" value="UniProtKB-EC"/>
</dbReference>
<name>A0A3S4CQ38_9HYPH</name>
<dbReference type="EC" id="2.1.1.-" evidence="9"/>
<evidence type="ECO:0000256" key="6">
    <source>
        <dbReference type="ARBA" id="ARBA00023125"/>
    </source>
</evidence>
<accession>A0A3S4CQ38</accession>
<evidence type="ECO:0000313" key="11">
    <source>
        <dbReference type="EMBL" id="VDS03354.1"/>
    </source>
</evidence>
<organism evidence="11 12">
    <name type="scientific">Devosia equisanguinis</name>
    <dbReference type="NCBI Taxonomy" id="2490941"/>
    <lineage>
        <taxon>Bacteria</taxon>
        <taxon>Pseudomonadati</taxon>
        <taxon>Pseudomonadota</taxon>
        <taxon>Alphaproteobacteria</taxon>
        <taxon>Hyphomicrobiales</taxon>
        <taxon>Devosiaceae</taxon>
        <taxon>Devosia</taxon>
    </lineage>
</organism>
<evidence type="ECO:0000256" key="5">
    <source>
        <dbReference type="ARBA" id="ARBA00022747"/>
    </source>
</evidence>
<keyword evidence="2 11" id="KW-0489">Methyltransferase</keyword>
<dbReference type="GO" id="GO:0009007">
    <property type="term" value="F:site-specific DNA-methyltransferase (adenine-specific) activity"/>
    <property type="evidence" value="ECO:0007669"/>
    <property type="project" value="UniProtKB-EC"/>
</dbReference>
<evidence type="ECO:0000256" key="2">
    <source>
        <dbReference type="ARBA" id="ARBA00022603"/>
    </source>
</evidence>
<dbReference type="AlphaFoldDB" id="A0A3S4CQ38"/>
<keyword evidence="4" id="KW-0949">S-adenosyl-L-methionine</keyword>
<dbReference type="InterPro" id="IPR029063">
    <property type="entry name" value="SAM-dependent_MTases_sf"/>
</dbReference>
<sequence>MFAIRSDVDVSTGLSVRPVDYASAINQKRMARHLCPAGVFCGVTTGVPMNLLVATSETSQEHPLDDAQEASAQERGSSAPFITKVYGDARHVPLKAGDADMVITSPPYWLKRDYGVEGQIGQEATAEGFVGSLVDCMENWKTVLPKWGSVFINIGDTYHKGSLANTPGRLELAAVAHGWTVRNRIIWVKEAGMPDPAKDRLKSRHEYILHFTMQRRDYYYDQYGYSEKYGNGTGPSDVWQIGLKRDTSAHLAPYPLELVDRIITLACPEQVCECCGKPRRRIVERTGELDETRPQARRALELARLHGLTDAHIAAIQATGISDAGKALRVQTGTGRNSASVKALAAEAKTALGGYFREFTFAKRKSVGWTDCGCDGPFRPGIVLDPFMGTGTTLRAARDVGRSAIGVDLAEKKPDSRRSASSGGRK</sequence>
<keyword evidence="5" id="KW-0680">Restriction system</keyword>
<evidence type="ECO:0000256" key="3">
    <source>
        <dbReference type="ARBA" id="ARBA00022679"/>
    </source>
</evidence>
<keyword evidence="12" id="KW-1185">Reference proteome</keyword>
<dbReference type="GO" id="GO:0009307">
    <property type="term" value="P:DNA restriction-modification system"/>
    <property type="evidence" value="ECO:0007669"/>
    <property type="project" value="UniProtKB-KW"/>
</dbReference>
<dbReference type="Gene3D" id="3.40.50.150">
    <property type="entry name" value="Vaccinia Virus protein VP39"/>
    <property type="match status" value="2"/>
</dbReference>
<comment type="catalytic activity">
    <reaction evidence="7">
        <text>a 2'-deoxyadenosine in DNA + S-adenosyl-L-methionine = an N(6)-methyl-2'-deoxyadenosine in DNA + S-adenosyl-L-homocysteine + H(+)</text>
        <dbReference type="Rhea" id="RHEA:15197"/>
        <dbReference type="Rhea" id="RHEA-COMP:12418"/>
        <dbReference type="Rhea" id="RHEA-COMP:12419"/>
        <dbReference type="ChEBI" id="CHEBI:15378"/>
        <dbReference type="ChEBI" id="CHEBI:57856"/>
        <dbReference type="ChEBI" id="CHEBI:59789"/>
        <dbReference type="ChEBI" id="CHEBI:90615"/>
        <dbReference type="ChEBI" id="CHEBI:90616"/>
        <dbReference type="EC" id="2.1.1.72"/>
    </reaction>
</comment>
<dbReference type="GO" id="GO:0008170">
    <property type="term" value="F:N-methyltransferase activity"/>
    <property type="evidence" value="ECO:0007669"/>
    <property type="project" value="InterPro"/>
</dbReference>
<proteinExistence type="inferred from homology"/>
<evidence type="ECO:0000259" key="10">
    <source>
        <dbReference type="Pfam" id="PF01555"/>
    </source>
</evidence>
<comment type="catalytic activity">
    <reaction evidence="8">
        <text>a 2'-deoxycytidine in DNA + S-adenosyl-L-methionine = an N(4)-methyl-2'-deoxycytidine in DNA + S-adenosyl-L-homocysteine + H(+)</text>
        <dbReference type="Rhea" id="RHEA:16857"/>
        <dbReference type="Rhea" id="RHEA-COMP:11369"/>
        <dbReference type="Rhea" id="RHEA-COMP:13674"/>
        <dbReference type="ChEBI" id="CHEBI:15378"/>
        <dbReference type="ChEBI" id="CHEBI:57856"/>
        <dbReference type="ChEBI" id="CHEBI:59789"/>
        <dbReference type="ChEBI" id="CHEBI:85452"/>
        <dbReference type="ChEBI" id="CHEBI:137933"/>
        <dbReference type="EC" id="2.1.1.113"/>
    </reaction>
</comment>
<dbReference type="InterPro" id="IPR002941">
    <property type="entry name" value="DNA_methylase_N4/N6"/>
</dbReference>
<protein>
    <recommendedName>
        <fullName evidence="9">Methyltransferase</fullName>
        <ecNumber evidence="9">2.1.1.-</ecNumber>
    </recommendedName>
</protein>
<evidence type="ECO:0000313" key="12">
    <source>
        <dbReference type="Proteomes" id="UP000268844"/>
    </source>
</evidence>
<evidence type="ECO:0000256" key="8">
    <source>
        <dbReference type="ARBA" id="ARBA00049120"/>
    </source>
</evidence>
<dbReference type="Pfam" id="PF01555">
    <property type="entry name" value="N6_N4_Mtase"/>
    <property type="match status" value="2"/>
</dbReference>
<evidence type="ECO:0000256" key="1">
    <source>
        <dbReference type="ARBA" id="ARBA00010203"/>
    </source>
</evidence>
<dbReference type="InterPro" id="IPR001091">
    <property type="entry name" value="RM_Methyltransferase"/>
</dbReference>
<dbReference type="Proteomes" id="UP000268844">
    <property type="component" value="Unassembled WGS sequence"/>
</dbReference>
<comment type="similarity">
    <text evidence="1">Belongs to the N(4)/N(6)-methyltransferase family. N(4) subfamily.</text>
</comment>
<evidence type="ECO:0000256" key="9">
    <source>
        <dbReference type="RuleBase" id="RU362026"/>
    </source>
</evidence>
<evidence type="ECO:0000256" key="4">
    <source>
        <dbReference type="ARBA" id="ARBA00022691"/>
    </source>
</evidence>
<feature type="domain" description="DNA methylase N-4/N-6" evidence="10">
    <location>
        <begin position="100"/>
        <end position="269"/>
    </location>
</feature>
<dbReference type="GO" id="GO:0003677">
    <property type="term" value="F:DNA binding"/>
    <property type="evidence" value="ECO:0007669"/>
    <property type="project" value="UniProtKB-KW"/>
</dbReference>
<reference evidence="11 12" key="1">
    <citation type="submission" date="2018-12" db="EMBL/GenBank/DDBJ databases">
        <authorList>
            <person name="Criscuolo A."/>
        </authorList>
    </citation>
    <scope>NUCLEOTIDE SEQUENCE [LARGE SCALE GENOMIC DNA]</scope>
    <source>
        <strain evidence="11">ACIP1116281</strain>
    </source>
</reference>
<keyword evidence="6" id="KW-0238">DNA-binding</keyword>
<dbReference type="InterPro" id="IPR017985">
    <property type="entry name" value="MeTrfase_CN4_CS"/>
</dbReference>
<feature type="domain" description="DNA methylase N-4/N-6" evidence="10">
    <location>
        <begin position="381"/>
        <end position="411"/>
    </location>
</feature>
<evidence type="ECO:0000256" key="7">
    <source>
        <dbReference type="ARBA" id="ARBA00047942"/>
    </source>
</evidence>
<dbReference type="EMBL" id="UZWD01000006">
    <property type="protein sequence ID" value="VDS03354.1"/>
    <property type="molecule type" value="Genomic_DNA"/>
</dbReference>
<gene>
    <name evidence="11" type="ORF">DEVEQU_00475</name>
</gene>